<accession>A0A0A9WKY1</accession>
<name>A0A0A9WKY1_LYGHE</name>
<sequence>MFGFGNSNNSTATTSAQSATNITAGSSITTFHSFGFAGVESGAASTNTAISEVGNAPSTAPLASVFGFGDNKSVICGGMSDDVEKSTNATTSAETFSSHGPKSNVLASVFGFGLPHTTATPEPPIQF</sequence>
<dbReference type="EMBL" id="GDHC01001615">
    <property type="protein sequence ID" value="JAQ17014.1"/>
    <property type="molecule type" value="Transcribed_RNA"/>
</dbReference>
<dbReference type="AlphaFoldDB" id="A0A0A9WKY1"/>
<reference evidence="2" key="3">
    <citation type="journal article" date="2016" name="Gigascience">
        <title>De novo construction of an expanded transcriptome assembly for the western tarnished plant bug, Lygus hesperus.</title>
        <authorList>
            <person name="Tassone E.E."/>
            <person name="Geib S.M."/>
            <person name="Hall B."/>
            <person name="Fabrick J.A."/>
            <person name="Brent C.S."/>
            <person name="Hull J.J."/>
        </authorList>
    </citation>
    <scope>NUCLEOTIDE SEQUENCE</scope>
</reference>
<proteinExistence type="predicted"/>
<evidence type="ECO:0000313" key="2">
    <source>
        <dbReference type="EMBL" id="JAQ17014.1"/>
    </source>
</evidence>
<dbReference type="EMBL" id="GBHO01035533">
    <property type="protein sequence ID" value="JAG08071.1"/>
    <property type="molecule type" value="Transcribed_RNA"/>
</dbReference>
<gene>
    <name evidence="1" type="ORF">CM83_6320</name>
    <name evidence="2" type="ORF">g.95191</name>
</gene>
<protein>
    <submittedName>
        <fullName evidence="1">Uncharacterized protein</fullName>
    </submittedName>
</protein>
<evidence type="ECO:0000313" key="1">
    <source>
        <dbReference type="EMBL" id="JAG08071.1"/>
    </source>
</evidence>
<organism evidence="1">
    <name type="scientific">Lygus hesperus</name>
    <name type="common">Western plant bug</name>
    <dbReference type="NCBI Taxonomy" id="30085"/>
    <lineage>
        <taxon>Eukaryota</taxon>
        <taxon>Metazoa</taxon>
        <taxon>Ecdysozoa</taxon>
        <taxon>Arthropoda</taxon>
        <taxon>Hexapoda</taxon>
        <taxon>Insecta</taxon>
        <taxon>Pterygota</taxon>
        <taxon>Neoptera</taxon>
        <taxon>Paraneoptera</taxon>
        <taxon>Hemiptera</taxon>
        <taxon>Heteroptera</taxon>
        <taxon>Panheteroptera</taxon>
        <taxon>Cimicomorpha</taxon>
        <taxon>Miridae</taxon>
        <taxon>Mirini</taxon>
        <taxon>Lygus</taxon>
    </lineage>
</organism>
<reference evidence="1" key="2">
    <citation type="submission" date="2014-07" db="EMBL/GenBank/DDBJ databases">
        <authorList>
            <person name="Hull J."/>
        </authorList>
    </citation>
    <scope>NUCLEOTIDE SEQUENCE</scope>
</reference>
<reference evidence="1" key="1">
    <citation type="journal article" date="2014" name="PLoS ONE">
        <title>Transcriptome-Based Identification of ABC Transporters in the Western Tarnished Plant Bug Lygus hesperus.</title>
        <authorList>
            <person name="Hull J.J."/>
            <person name="Chaney K."/>
            <person name="Geib S.M."/>
            <person name="Fabrick J.A."/>
            <person name="Brent C.S."/>
            <person name="Walsh D."/>
            <person name="Lavine L.C."/>
        </authorList>
    </citation>
    <scope>NUCLEOTIDE SEQUENCE</scope>
</reference>